<sequence length="409" mass="45006">MPGEAIVAAGVRTGNPAIAAASGAARVGSHLVRERLQRPRAAGSADIPVSDREITSEWLTAVLCAEHPGAAVESFVPEDRSAGTSTRWRFTVTYNEAGRAAGLPTRLFAKATRTFSQRLTLELAGILTGEPVFFKHLRPGLDIEAPHGYHAGVDLRSGRSISILEDIVATKGATFCTPATPISREQIEDLLTSMATWHGRYWNDPELERHPWLKLPSDHFYNLDKLVRIEKRAKVGARRAEGVIPEDLKSNQDSLYRVLKRSLEVASQGPKTLLHGDSHIGNTYLTSAGRMGFTDWQIVLRGSWAYDVAYTITSGLAVDDRRAWERELLAFYLERLEVASGGRAALDLDAAFLAYRQQSLYPYFLWLATIGRSPIQPKYQPDEVSRGIIERTAMAVRDLDVPAALGGSS</sequence>
<keyword evidence="3" id="KW-1185">Reference proteome</keyword>
<dbReference type="SUPFAM" id="SSF56112">
    <property type="entry name" value="Protein kinase-like (PK-like)"/>
    <property type="match status" value="1"/>
</dbReference>
<dbReference type="Proteomes" id="UP001501570">
    <property type="component" value="Unassembled WGS sequence"/>
</dbReference>
<dbReference type="InterPro" id="IPR002575">
    <property type="entry name" value="Aminoglycoside_PTrfase"/>
</dbReference>
<dbReference type="InterPro" id="IPR011009">
    <property type="entry name" value="Kinase-like_dom_sf"/>
</dbReference>
<evidence type="ECO:0000259" key="1">
    <source>
        <dbReference type="SMART" id="SM00587"/>
    </source>
</evidence>
<evidence type="ECO:0000313" key="3">
    <source>
        <dbReference type="Proteomes" id="UP001501570"/>
    </source>
</evidence>
<name>A0ABP9STY9_9ACTN</name>
<comment type="caution">
    <text evidence="2">The sequence shown here is derived from an EMBL/GenBank/DDBJ whole genome shotgun (WGS) entry which is preliminary data.</text>
</comment>
<evidence type="ECO:0000313" key="2">
    <source>
        <dbReference type="EMBL" id="GAA5201217.1"/>
    </source>
</evidence>
<reference evidence="3" key="1">
    <citation type="journal article" date="2019" name="Int. J. Syst. Evol. Microbiol.">
        <title>The Global Catalogue of Microorganisms (GCM) 10K type strain sequencing project: providing services to taxonomists for standard genome sequencing and annotation.</title>
        <authorList>
            <consortium name="The Broad Institute Genomics Platform"/>
            <consortium name="The Broad Institute Genome Sequencing Center for Infectious Disease"/>
            <person name="Wu L."/>
            <person name="Ma J."/>
        </authorList>
    </citation>
    <scope>NUCLEOTIDE SEQUENCE [LARGE SCALE GENOMIC DNA]</scope>
    <source>
        <strain evidence="3">JCM 18304</strain>
    </source>
</reference>
<gene>
    <name evidence="2" type="ORF">GCM10023322_80790</name>
</gene>
<protein>
    <submittedName>
        <fullName evidence="2">Phosphotransferase</fullName>
    </submittedName>
</protein>
<accession>A0ABP9STY9</accession>
<dbReference type="EMBL" id="BAABJQ010000048">
    <property type="protein sequence ID" value="GAA5201217.1"/>
    <property type="molecule type" value="Genomic_DNA"/>
</dbReference>
<dbReference type="Pfam" id="PF01636">
    <property type="entry name" value="APH"/>
    <property type="match status" value="1"/>
</dbReference>
<proteinExistence type="predicted"/>
<dbReference type="SMART" id="SM00587">
    <property type="entry name" value="CHK"/>
    <property type="match status" value="1"/>
</dbReference>
<dbReference type="Gene3D" id="3.90.1200.10">
    <property type="match status" value="1"/>
</dbReference>
<feature type="domain" description="CHK kinase-like" evidence="1">
    <location>
        <begin position="162"/>
        <end position="342"/>
    </location>
</feature>
<dbReference type="InterPro" id="IPR015897">
    <property type="entry name" value="CHK_kinase-like"/>
</dbReference>
<organism evidence="2 3">
    <name type="scientific">Rugosimonospora acidiphila</name>
    <dbReference type="NCBI Taxonomy" id="556531"/>
    <lineage>
        <taxon>Bacteria</taxon>
        <taxon>Bacillati</taxon>
        <taxon>Actinomycetota</taxon>
        <taxon>Actinomycetes</taxon>
        <taxon>Micromonosporales</taxon>
        <taxon>Micromonosporaceae</taxon>
        <taxon>Rugosimonospora</taxon>
    </lineage>
</organism>